<evidence type="ECO:0000313" key="2">
    <source>
        <dbReference type="Proteomes" id="UP000002350"/>
    </source>
</evidence>
<keyword evidence="2" id="KW-1185">Reference proteome</keyword>
<sequence length="48" mass="5556">MNSSKNPAVRESYMISKDYRAVLGGHSNMMTRLLYLKMKECLLALSRF</sequence>
<dbReference type="EMBL" id="AP011177">
    <property type="protein sequence ID" value="BAJ02075.1"/>
    <property type="molecule type" value="Genomic_DNA"/>
</dbReference>
<proteinExistence type="predicted"/>
<dbReference type="HOGENOM" id="CLU_3157751_0_0_6"/>
<dbReference type="KEGG" id="svo:SVI_2104"/>
<organism evidence="1 2">
    <name type="scientific">Shewanella violacea (strain JCM 10179 / CIP 106290 / LMG 19151 / DSS12)</name>
    <dbReference type="NCBI Taxonomy" id="637905"/>
    <lineage>
        <taxon>Bacteria</taxon>
        <taxon>Pseudomonadati</taxon>
        <taxon>Pseudomonadota</taxon>
        <taxon>Gammaproteobacteria</taxon>
        <taxon>Alteromonadales</taxon>
        <taxon>Shewanellaceae</taxon>
        <taxon>Shewanella</taxon>
    </lineage>
</organism>
<gene>
    <name evidence="1" type="ordered locus">SVI_2104</name>
</gene>
<dbReference type="AlphaFoldDB" id="D4ZK76"/>
<accession>D4ZK76</accession>
<dbReference type="Proteomes" id="UP000002350">
    <property type="component" value="Chromosome"/>
</dbReference>
<reference evidence="2" key="1">
    <citation type="journal article" date="2010" name="Mol. Biosyst.">
        <title>Complete genome sequence and comparative analysis of Shewanella violacea, a psychrophilic and piezophilic bacterium from deep sea floor sediments.</title>
        <authorList>
            <person name="Aono E."/>
            <person name="Baba T."/>
            <person name="Ara T."/>
            <person name="Nishi T."/>
            <person name="Nakamichi T."/>
            <person name="Inamoto E."/>
            <person name="Toyonaga H."/>
            <person name="Hasegawa M."/>
            <person name="Takai Y."/>
            <person name="Okumura Y."/>
            <person name="Baba M."/>
            <person name="Tomita M."/>
            <person name="Kato C."/>
            <person name="Oshima T."/>
            <person name="Nakasone K."/>
            <person name="Mori H."/>
        </authorList>
    </citation>
    <scope>NUCLEOTIDE SEQUENCE [LARGE SCALE GENOMIC DNA]</scope>
    <source>
        <strain evidence="2">JCM 10179 / CIP 106290 / LMG 19151 / DSS12</strain>
    </source>
</reference>
<name>D4ZK76_SHEVD</name>
<protein>
    <submittedName>
        <fullName evidence="1">Uncharacterized protein</fullName>
    </submittedName>
</protein>
<evidence type="ECO:0000313" key="1">
    <source>
        <dbReference type="EMBL" id="BAJ02075.1"/>
    </source>
</evidence>